<gene>
    <name evidence="2" type="ORF">PXEA_LOCUS20959</name>
</gene>
<dbReference type="AlphaFoldDB" id="A0A448X430"/>
<reference evidence="2" key="1">
    <citation type="submission" date="2018-11" db="EMBL/GenBank/DDBJ databases">
        <authorList>
            <consortium name="Pathogen Informatics"/>
        </authorList>
    </citation>
    <scope>NUCLEOTIDE SEQUENCE</scope>
</reference>
<organism evidence="2 3">
    <name type="scientific">Protopolystoma xenopodis</name>
    <dbReference type="NCBI Taxonomy" id="117903"/>
    <lineage>
        <taxon>Eukaryota</taxon>
        <taxon>Metazoa</taxon>
        <taxon>Spiralia</taxon>
        <taxon>Lophotrochozoa</taxon>
        <taxon>Platyhelminthes</taxon>
        <taxon>Monogenea</taxon>
        <taxon>Polyopisthocotylea</taxon>
        <taxon>Polystomatidea</taxon>
        <taxon>Polystomatidae</taxon>
        <taxon>Protopolystoma</taxon>
    </lineage>
</organism>
<evidence type="ECO:0008006" key="4">
    <source>
        <dbReference type="Google" id="ProtNLM"/>
    </source>
</evidence>
<name>A0A448X430_9PLAT</name>
<feature type="chain" id="PRO_5019578547" description="Secreted protein" evidence="1">
    <location>
        <begin position="16"/>
        <end position="175"/>
    </location>
</feature>
<accession>A0A448X430</accession>
<evidence type="ECO:0000313" key="2">
    <source>
        <dbReference type="EMBL" id="VEL27519.1"/>
    </source>
</evidence>
<proteinExistence type="predicted"/>
<keyword evidence="1" id="KW-0732">Signal</keyword>
<dbReference type="Proteomes" id="UP000784294">
    <property type="component" value="Unassembled WGS sequence"/>
</dbReference>
<protein>
    <recommendedName>
        <fullName evidence="4">Secreted protein</fullName>
    </recommendedName>
</protein>
<keyword evidence="3" id="KW-1185">Reference proteome</keyword>
<evidence type="ECO:0000313" key="3">
    <source>
        <dbReference type="Proteomes" id="UP000784294"/>
    </source>
</evidence>
<sequence>MVSLLAAILGSSLDAFDPVALTFCLPTWEKMTKITHHHLLIDTTTRFVFQPVSDGHTDTHTHRHTYSLQESSPFRWALDTCSLRHVVVIVHSKGRLPSRHVTPARQPDFEPAFLTEPMTVVVPQRVVNVSFLFCFSLVNYMPQPTLCWRHDKAQWHNQPHRRTGPKRKTYFTCKH</sequence>
<feature type="signal peptide" evidence="1">
    <location>
        <begin position="1"/>
        <end position="15"/>
    </location>
</feature>
<comment type="caution">
    <text evidence="2">The sequence shown here is derived from an EMBL/GenBank/DDBJ whole genome shotgun (WGS) entry which is preliminary data.</text>
</comment>
<dbReference type="EMBL" id="CAAALY010087782">
    <property type="protein sequence ID" value="VEL27519.1"/>
    <property type="molecule type" value="Genomic_DNA"/>
</dbReference>
<evidence type="ECO:0000256" key="1">
    <source>
        <dbReference type="SAM" id="SignalP"/>
    </source>
</evidence>